<evidence type="ECO:0000313" key="1">
    <source>
        <dbReference type="EMBL" id="KAI3695847.1"/>
    </source>
</evidence>
<dbReference type="EMBL" id="CM042043">
    <property type="protein sequence ID" value="KAI3695847.1"/>
    <property type="molecule type" value="Genomic_DNA"/>
</dbReference>
<organism evidence="1 2">
    <name type="scientific">Smallanthus sonchifolius</name>
    <dbReference type="NCBI Taxonomy" id="185202"/>
    <lineage>
        <taxon>Eukaryota</taxon>
        <taxon>Viridiplantae</taxon>
        <taxon>Streptophyta</taxon>
        <taxon>Embryophyta</taxon>
        <taxon>Tracheophyta</taxon>
        <taxon>Spermatophyta</taxon>
        <taxon>Magnoliopsida</taxon>
        <taxon>eudicotyledons</taxon>
        <taxon>Gunneridae</taxon>
        <taxon>Pentapetalae</taxon>
        <taxon>asterids</taxon>
        <taxon>campanulids</taxon>
        <taxon>Asterales</taxon>
        <taxon>Asteraceae</taxon>
        <taxon>Asteroideae</taxon>
        <taxon>Heliantheae alliance</taxon>
        <taxon>Millerieae</taxon>
        <taxon>Smallanthus</taxon>
    </lineage>
</organism>
<reference evidence="1 2" key="2">
    <citation type="journal article" date="2022" name="Mol. Ecol. Resour.">
        <title>The genomes of chicory, endive, great burdock and yacon provide insights into Asteraceae paleo-polyploidization history and plant inulin production.</title>
        <authorList>
            <person name="Fan W."/>
            <person name="Wang S."/>
            <person name="Wang H."/>
            <person name="Wang A."/>
            <person name="Jiang F."/>
            <person name="Liu H."/>
            <person name="Zhao H."/>
            <person name="Xu D."/>
            <person name="Zhang Y."/>
        </authorList>
    </citation>
    <scope>NUCLEOTIDE SEQUENCE [LARGE SCALE GENOMIC DNA]</scope>
    <source>
        <strain evidence="2">cv. Yunnan</strain>
        <tissue evidence="1">Leaves</tissue>
    </source>
</reference>
<sequence>MRCDVGIAGKDEWKQRIEGLRWRMHKTKIWGYDKAVDSFTKSGNVSNNRRRIRSNVTIDASLQTIGALCSSSSCTNSCCNQDVIDALNFDFASFVS</sequence>
<protein>
    <submittedName>
        <fullName evidence="1">Uncharacterized protein</fullName>
    </submittedName>
</protein>
<reference evidence="2" key="1">
    <citation type="journal article" date="2022" name="Mol. Ecol. Resour.">
        <title>The genomes of chicory, endive, great burdock and yacon provide insights into Asteraceae palaeo-polyploidization history and plant inulin production.</title>
        <authorList>
            <person name="Fan W."/>
            <person name="Wang S."/>
            <person name="Wang H."/>
            <person name="Wang A."/>
            <person name="Jiang F."/>
            <person name="Liu H."/>
            <person name="Zhao H."/>
            <person name="Xu D."/>
            <person name="Zhang Y."/>
        </authorList>
    </citation>
    <scope>NUCLEOTIDE SEQUENCE [LARGE SCALE GENOMIC DNA]</scope>
    <source>
        <strain evidence="2">cv. Yunnan</strain>
    </source>
</reference>
<gene>
    <name evidence="1" type="ORF">L1987_78849</name>
</gene>
<keyword evidence="2" id="KW-1185">Reference proteome</keyword>
<comment type="caution">
    <text evidence="1">The sequence shown here is derived from an EMBL/GenBank/DDBJ whole genome shotgun (WGS) entry which is preliminary data.</text>
</comment>
<dbReference type="Proteomes" id="UP001056120">
    <property type="component" value="Linkage Group LG26"/>
</dbReference>
<evidence type="ECO:0000313" key="2">
    <source>
        <dbReference type="Proteomes" id="UP001056120"/>
    </source>
</evidence>
<proteinExistence type="predicted"/>
<name>A0ACB8ZE30_9ASTR</name>
<accession>A0ACB8ZE30</accession>